<feature type="domain" description="Asn/Gln amidotransferase" evidence="12">
    <location>
        <begin position="334"/>
        <end position="483"/>
    </location>
</feature>
<comment type="function">
    <text evidence="8 11">Allows the formation of correctly charged Asn-tRNA(Asn) or Gln-tRNA(Gln) through the transamidation of misacylated Asp-tRNA(Asn) or Glu-tRNA(Gln) in organisms which lack either or both of asparaginyl-tRNA or glutaminyl-tRNA synthetases. The reaction takes place in the presence of glutamine and ATP through an activated phospho-Asp-tRNA(Asn) or phospho-Glu-tRNA(Gln).</text>
</comment>
<dbReference type="InterPro" id="IPR042114">
    <property type="entry name" value="GatB_C_1"/>
</dbReference>
<comment type="similarity">
    <text evidence="1 11">Belongs to the GatB/GatE family. GatB subfamily.</text>
</comment>
<evidence type="ECO:0000259" key="12">
    <source>
        <dbReference type="SMART" id="SM00845"/>
    </source>
</evidence>
<organism evidence="13 14">
    <name type="scientific">Chitinophaga niabensis</name>
    <dbReference type="NCBI Taxonomy" id="536979"/>
    <lineage>
        <taxon>Bacteria</taxon>
        <taxon>Pseudomonadati</taxon>
        <taxon>Bacteroidota</taxon>
        <taxon>Chitinophagia</taxon>
        <taxon>Chitinophagales</taxon>
        <taxon>Chitinophagaceae</taxon>
        <taxon>Chitinophaga</taxon>
    </lineage>
</organism>
<evidence type="ECO:0000256" key="4">
    <source>
        <dbReference type="ARBA" id="ARBA00022598"/>
    </source>
</evidence>
<comment type="catalytic activity">
    <reaction evidence="9 11">
        <text>L-aspartyl-tRNA(Asn) + L-glutamine + ATP + H2O = L-asparaginyl-tRNA(Asn) + L-glutamate + ADP + phosphate + 2 H(+)</text>
        <dbReference type="Rhea" id="RHEA:14513"/>
        <dbReference type="Rhea" id="RHEA-COMP:9674"/>
        <dbReference type="Rhea" id="RHEA-COMP:9677"/>
        <dbReference type="ChEBI" id="CHEBI:15377"/>
        <dbReference type="ChEBI" id="CHEBI:15378"/>
        <dbReference type="ChEBI" id="CHEBI:29985"/>
        <dbReference type="ChEBI" id="CHEBI:30616"/>
        <dbReference type="ChEBI" id="CHEBI:43474"/>
        <dbReference type="ChEBI" id="CHEBI:58359"/>
        <dbReference type="ChEBI" id="CHEBI:78515"/>
        <dbReference type="ChEBI" id="CHEBI:78516"/>
        <dbReference type="ChEBI" id="CHEBI:456216"/>
    </reaction>
</comment>
<dbReference type="STRING" id="536979.SAMN04488055_3971"/>
<keyword evidence="5 11" id="KW-0547">Nucleotide-binding</keyword>
<proteinExistence type="inferred from homology"/>
<dbReference type="InterPro" id="IPR003789">
    <property type="entry name" value="Asn/Gln_tRNA_amidoTrase-B-like"/>
</dbReference>
<dbReference type="InterPro" id="IPR023168">
    <property type="entry name" value="GatB_Yqey_C_2"/>
</dbReference>
<dbReference type="InterPro" id="IPR004413">
    <property type="entry name" value="GatB"/>
</dbReference>
<dbReference type="InterPro" id="IPR018027">
    <property type="entry name" value="Asn/Gln_amidotransferase"/>
</dbReference>
<dbReference type="NCBIfam" id="NF004012">
    <property type="entry name" value="PRK05477.1-2"/>
    <property type="match status" value="1"/>
</dbReference>
<dbReference type="InterPro" id="IPR017958">
    <property type="entry name" value="Gln-tRNA_amidoTrfase_suB_CS"/>
</dbReference>
<keyword evidence="7 11" id="KW-0648">Protein biosynthesis</keyword>
<name>A0A1N6JG38_9BACT</name>
<dbReference type="Gene3D" id="1.10.10.410">
    <property type="match status" value="1"/>
</dbReference>
<comment type="catalytic activity">
    <reaction evidence="10 11">
        <text>L-glutamyl-tRNA(Gln) + L-glutamine + ATP + H2O = L-glutaminyl-tRNA(Gln) + L-glutamate + ADP + phosphate + H(+)</text>
        <dbReference type="Rhea" id="RHEA:17521"/>
        <dbReference type="Rhea" id="RHEA-COMP:9681"/>
        <dbReference type="Rhea" id="RHEA-COMP:9684"/>
        <dbReference type="ChEBI" id="CHEBI:15377"/>
        <dbReference type="ChEBI" id="CHEBI:15378"/>
        <dbReference type="ChEBI" id="CHEBI:29985"/>
        <dbReference type="ChEBI" id="CHEBI:30616"/>
        <dbReference type="ChEBI" id="CHEBI:43474"/>
        <dbReference type="ChEBI" id="CHEBI:58359"/>
        <dbReference type="ChEBI" id="CHEBI:78520"/>
        <dbReference type="ChEBI" id="CHEBI:78521"/>
        <dbReference type="ChEBI" id="CHEBI:456216"/>
    </reaction>
</comment>
<gene>
    <name evidence="11" type="primary">gatB</name>
    <name evidence="13" type="ORF">SAMN04488055_3971</name>
</gene>
<dbReference type="Gene3D" id="1.10.150.380">
    <property type="entry name" value="GatB domain, N-terminal subdomain"/>
    <property type="match status" value="1"/>
</dbReference>
<evidence type="ECO:0000256" key="7">
    <source>
        <dbReference type="ARBA" id="ARBA00022917"/>
    </source>
</evidence>
<keyword evidence="4 11" id="KW-0436">Ligase</keyword>
<reference evidence="13 14" key="1">
    <citation type="submission" date="2016-11" db="EMBL/GenBank/DDBJ databases">
        <authorList>
            <person name="Jaros S."/>
            <person name="Januszkiewicz K."/>
            <person name="Wedrychowicz H."/>
        </authorList>
    </citation>
    <scope>NUCLEOTIDE SEQUENCE [LARGE SCALE GENOMIC DNA]</scope>
    <source>
        <strain evidence="13 14">DSM 24787</strain>
    </source>
</reference>
<dbReference type="InterPro" id="IPR014746">
    <property type="entry name" value="Gln_synth/guanido_kin_cat_dom"/>
</dbReference>
<evidence type="ECO:0000256" key="8">
    <source>
        <dbReference type="ARBA" id="ARBA00024799"/>
    </source>
</evidence>
<evidence type="ECO:0000256" key="1">
    <source>
        <dbReference type="ARBA" id="ARBA00005306"/>
    </source>
</evidence>
<dbReference type="AlphaFoldDB" id="A0A1N6JG38"/>
<dbReference type="GO" id="GO:0050567">
    <property type="term" value="F:glutaminyl-tRNA synthase (glutamine-hydrolyzing) activity"/>
    <property type="evidence" value="ECO:0007669"/>
    <property type="project" value="UniProtKB-UniRule"/>
</dbReference>
<dbReference type="GO" id="GO:0050566">
    <property type="term" value="F:asparaginyl-tRNA synthase (glutamine-hydrolyzing) activity"/>
    <property type="evidence" value="ECO:0007669"/>
    <property type="project" value="RHEA"/>
</dbReference>
<dbReference type="Proteomes" id="UP000185003">
    <property type="component" value="Unassembled WGS sequence"/>
</dbReference>
<dbReference type="NCBIfam" id="TIGR00133">
    <property type="entry name" value="gatB"/>
    <property type="match status" value="1"/>
</dbReference>
<dbReference type="EMBL" id="FSRA01000002">
    <property type="protein sequence ID" value="SIO43153.1"/>
    <property type="molecule type" value="Genomic_DNA"/>
</dbReference>
<keyword evidence="14" id="KW-1185">Reference proteome</keyword>
<dbReference type="HAMAP" id="MF_00121">
    <property type="entry name" value="GatB"/>
    <property type="match status" value="1"/>
</dbReference>
<keyword evidence="13" id="KW-0808">Transferase</keyword>
<evidence type="ECO:0000313" key="14">
    <source>
        <dbReference type="Proteomes" id="UP000185003"/>
    </source>
</evidence>
<dbReference type="GO" id="GO:0006412">
    <property type="term" value="P:translation"/>
    <property type="evidence" value="ECO:0007669"/>
    <property type="project" value="UniProtKB-UniRule"/>
</dbReference>
<dbReference type="NCBIfam" id="NF004014">
    <property type="entry name" value="PRK05477.1-4"/>
    <property type="match status" value="1"/>
</dbReference>
<protein>
    <recommendedName>
        <fullName evidence="3 11">Aspartyl/glutamyl-tRNA(Asn/Gln) amidotransferase subunit B</fullName>
        <shortName evidence="11">Asp/Glu-ADT subunit B</shortName>
        <ecNumber evidence="11">6.3.5.-</ecNumber>
    </recommendedName>
</protein>
<evidence type="ECO:0000256" key="3">
    <source>
        <dbReference type="ARBA" id="ARBA00016923"/>
    </source>
</evidence>
<evidence type="ECO:0000256" key="5">
    <source>
        <dbReference type="ARBA" id="ARBA00022741"/>
    </source>
</evidence>
<dbReference type="InterPro" id="IPR017959">
    <property type="entry name" value="Asn/Gln-tRNA_amidoTrfase_suB/E"/>
</dbReference>
<dbReference type="Pfam" id="PF02934">
    <property type="entry name" value="GatB_N"/>
    <property type="match status" value="1"/>
</dbReference>
<dbReference type="InterPro" id="IPR006075">
    <property type="entry name" value="Asn/Gln-tRNA_Trfase_suB/E_cat"/>
</dbReference>
<keyword evidence="6 11" id="KW-0067">ATP-binding</keyword>
<sequence>MSASIDYNKYEAVIGLEVHAQLLTQSKLFTSDSAAFGGLPNTHISPITLGHPGTLPFLNKKAVELAVRLGFACHCEIERENFFARKNYFYPDLPKGYQISQHTAPICIGGHVPIFAEGNSRNIRLNRIHLEEDAGKSIHDLDPQNTMVDYNRAGVPLVEIVTEPDLHTSDEAYAYLTEMRRLVRWLDVCDGNMEEGSMRCDANISIRLKGDTSLGTKVEVKNMNSIRNVKRAIDNEIKRQIELVEGGERIVQETRSFDASNGSSFPLRSKEEANDYRYFPEPDLAPFRITEAYLDEVRATLPELPEEMLARYTQQLGLPEYDARVICDDKATAVYFEALINATPHHKAAANWMLGPVKSWLNEQNAGMEAFPLTPASLAALIALIADGKVNFSIASSRILPAMITAPDKDPLAIATDLNLLQDNDAGNILPVIEEVLAKYPGKVAEFKAGKKGLIGLFVGEVMKLSAGKADPKLTNELLMKRLNS</sequence>
<evidence type="ECO:0000256" key="2">
    <source>
        <dbReference type="ARBA" id="ARBA00011123"/>
    </source>
</evidence>
<dbReference type="Pfam" id="PF02637">
    <property type="entry name" value="GatB_Yqey"/>
    <property type="match status" value="1"/>
</dbReference>
<dbReference type="SUPFAM" id="SSF55931">
    <property type="entry name" value="Glutamine synthetase/guanido kinase"/>
    <property type="match status" value="1"/>
</dbReference>
<evidence type="ECO:0000256" key="11">
    <source>
        <dbReference type="HAMAP-Rule" id="MF_00121"/>
    </source>
</evidence>
<dbReference type="RefSeq" id="WP_074241282.1">
    <property type="nucleotide sequence ID" value="NZ_FSRA01000002.1"/>
</dbReference>
<dbReference type="EC" id="6.3.5.-" evidence="11"/>
<evidence type="ECO:0000256" key="6">
    <source>
        <dbReference type="ARBA" id="ARBA00022840"/>
    </source>
</evidence>
<dbReference type="PANTHER" id="PTHR11659">
    <property type="entry name" value="GLUTAMYL-TRNA GLN AMIDOTRANSFERASE SUBUNIT B MITOCHONDRIAL AND PROKARYOTIC PET112-RELATED"/>
    <property type="match status" value="1"/>
</dbReference>
<dbReference type="FunFam" id="1.10.10.410:FF:000001">
    <property type="entry name" value="Aspartyl/glutamyl-tRNA(Asn/Gln) amidotransferase subunit B"/>
    <property type="match status" value="1"/>
</dbReference>
<dbReference type="SMART" id="SM00845">
    <property type="entry name" value="GatB_Yqey"/>
    <property type="match status" value="1"/>
</dbReference>
<dbReference type="OrthoDB" id="9804078at2"/>
<accession>A0A1N6JG38</accession>
<evidence type="ECO:0000256" key="9">
    <source>
        <dbReference type="ARBA" id="ARBA00047380"/>
    </source>
</evidence>
<comment type="subunit">
    <text evidence="2 11">Heterotrimer of A, B and C subunits.</text>
</comment>
<evidence type="ECO:0000313" key="13">
    <source>
        <dbReference type="EMBL" id="SIO43153.1"/>
    </source>
</evidence>
<dbReference type="SUPFAM" id="SSF89095">
    <property type="entry name" value="GatB/YqeY motif"/>
    <property type="match status" value="1"/>
</dbReference>
<dbReference type="GO" id="GO:0016740">
    <property type="term" value="F:transferase activity"/>
    <property type="evidence" value="ECO:0007669"/>
    <property type="project" value="UniProtKB-KW"/>
</dbReference>
<evidence type="ECO:0000256" key="10">
    <source>
        <dbReference type="ARBA" id="ARBA00047913"/>
    </source>
</evidence>
<dbReference type="PROSITE" id="PS01234">
    <property type="entry name" value="GATB"/>
    <property type="match status" value="1"/>
</dbReference>
<dbReference type="GO" id="GO:0005524">
    <property type="term" value="F:ATP binding"/>
    <property type="evidence" value="ECO:0007669"/>
    <property type="project" value="UniProtKB-KW"/>
</dbReference>